<dbReference type="SUPFAM" id="SSF82866">
    <property type="entry name" value="Multidrug efflux transporter AcrB transmembrane domain"/>
    <property type="match status" value="2"/>
</dbReference>
<keyword evidence="1" id="KW-1133">Transmembrane helix</keyword>
<dbReference type="Pfam" id="PF00873">
    <property type="entry name" value="ACR_tran"/>
    <property type="match status" value="1"/>
</dbReference>
<feature type="transmembrane region" description="Helical" evidence="1">
    <location>
        <begin position="983"/>
        <end position="1005"/>
    </location>
</feature>
<dbReference type="PANTHER" id="PTHR32063:SF18">
    <property type="entry name" value="CATION EFFLUX SYSTEM PROTEIN"/>
    <property type="match status" value="1"/>
</dbReference>
<dbReference type="Proteomes" id="UP000002964">
    <property type="component" value="Unassembled WGS sequence"/>
</dbReference>
<dbReference type="InterPro" id="IPR027463">
    <property type="entry name" value="AcrB_DN_DC_subdom"/>
</dbReference>
<dbReference type="eggNOG" id="COG0841">
    <property type="taxonomic scope" value="Bacteria"/>
</dbReference>
<feature type="transmembrane region" description="Helical" evidence="1">
    <location>
        <begin position="389"/>
        <end position="412"/>
    </location>
</feature>
<dbReference type="STRING" id="631362.Thi970DRAFT_00374"/>
<evidence type="ECO:0000256" key="1">
    <source>
        <dbReference type="SAM" id="Phobius"/>
    </source>
</evidence>
<dbReference type="HOGENOM" id="CLU_002755_1_2_6"/>
<protein>
    <submittedName>
        <fullName evidence="2">Cation/multidrug efflux pump</fullName>
    </submittedName>
</protein>
<keyword evidence="1" id="KW-0812">Transmembrane</keyword>
<dbReference type="RefSeq" id="WP_009146833.1">
    <property type="nucleotide sequence ID" value="NZ_CP121471.1"/>
</dbReference>
<name>H8YW68_9GAMM</name>
<proteinExistence type="predicted"/>
<reference evidence="3" key="1">
    <citation type="submission" date="2011-06" db="EMBL/GenBank/DDBJ databases">
        <authorList>
            <consortium name="US DOE Joint Genome Institute (JGI-PGF)"/>
            <person name="Lucas S."/>
            <person name="Han J."/>
            <person name="Lapidus A."/>
            <person name="Cheng J.-F."/>
            <person name="Goodwin L."/>
            <person name="Pitluck S."/>
            <person name="Peters L."/>
            <person name="Land M.L."/>
            <person name="Hauser L."/>
            <person name="Vogl K."/>
            <person name="Liu Z."/>
            <person name="Overmann J."/>
            <person name="Frigaard N.-U."/>
            <person name="Bryant D.A."/>
            <person name="Woyke T.J."/>
        </authorList>
    </citation>
    <scope>NUCLEOTIDE SEQUENCE [LARGE SCALE GENOMIC DNA]</scope>
    <source>
        <strain evidence="3">970</strain>
    </source>
</reference>
<feature type="transmembrane region" description="Helical" evidence="1">
    <location>
        <begin position="956"/>
        <end position="977"/>
    </location>
</feature>
<feature type="transmembrane region" description="Helical" evidence="1">
    <location>
        <begin position="433"/>
        <end position="452"/>
    </location>
</feature>
<dbReference type="PRINTS" id="PR00702">
    <property type="entry name" value="ACRIFLAVINRP"/>
</dbReference>
<dbReference type="InterPro" id="IPR001036">
    <property type="entry name" value="Acrflvin-R"/>
</dbReference>
<dbReference type="SUPFAM" id="SSF82693">
    <property type="entry name" value="Multidrug efflux transporter AcrB pore domain, PN1, PN2, PC1 and PC2 subdomains"/>
    <property type="match status" value="2"/>
</dbReference>
<keyword evidence="1" id="KW-0472">Membrane</keyword>
<sequence length="1035" mass="112771">MNIGEYSVRNPVVSWLLVIILVGGGIWGFQGMGKLEDPAFTVKLAKVVTFYPGASAQQVQDEVTYHIEEALQLMEQVKGIKRSVSRPGFSDITVEFQDKYRAADFPNIYDELRRKIADMQYKLPPGAQAPVVIDSFADVYGIYLSLSGEGYSWRDLWDTADFLKKQLVLVPGVRKIVIDGKQSEVAYLEISRARLGELGIPLDRIAQVLKSQNVVADAGNVQVGDEYLRIWPTGESSSVQSIADVLVSSDSKKLVRLGDIAEIQRAYEAVSAKYYYADGHPALMLGISAQAGANVVEVGSQVDRRLAELQTEIPIGMELQAVYDQPKEVETSVTSFIVSVAQAVVIVLVVLLLFMGVRVGFIIGAALLITVAGTLFIMAIYGIELQRISLGALVIALGMLVDNAIVVAEGMLVRMNAGMQAPAAARETVGKTMWALLGGTLIGILAFSGIGFSQDSTGEFAGSMFYVILIALSLSWITAISTTPLLCALLLKPGGGGDQEDAYGALPFRVYRGLLAGVLRWRWLTLGAVIGLFVLSLWGFGFVKQAFFPPSNTPLFFVDLWEPEGTDIRKTREDALRVSEFLRGLEGVEQTATVIGGPHQRFTLVYDSKDASSAYAQIIVRTDSRERIDAVWNQVNTFLRDELYWTDPIIKSLMIGPGRDSKIEARFHGPDPTVLRELAAQAKAIMRAEPGTKEVRDDWREPVKVIRPVFNEQVGRQLGISREDLAGALQYAFDGVQVGVYRDGERLLPILMRAPEKERLDVTLIQDIQVWSPMLQRSVPVSQVVDRFETKWENQVIGGRDRTQTIIASCNPTGELAGPLFEALRPQIDAIELPPGYSLSWGGEFEDQSRAQASLFGALPPSFLAMVLVSILLFGKLRQPLIIWLTVPLAIVGITAGLLGTNAAFDFMSMLGALSLVGLLIKNAIVLIEEIDQQIETGKPPETAILDSGVSRMRPVVLAAATTILGLIPLLPDVFFVNMAITMMAGLGFATVLTLLVVPTLYAMLFRIPSPKVAGAAGSHSESVAERPDPGSHVG</sequence>
<feature type="transmembrane region" description="Helical" evidence="1">
    <location>
        <begin position="361"/>
        <end position="383"/>
    </location>
</feature>
<dbReference type="Gene3D" id="3.30.70.1430">
    <property type="entry name" value="Multidrug efflux transporter AcrB pore domain"/>
    <property type="match status" value="2"/>
</dbReference>
<evidence type="ECO:0000313" key="2">
    <source>
        <dbReference type="EMBL" id="EIC23859.1"/>
    </source>
</evidence>
<dbReference type="AlphaFoldDB" id="H8YW68"/>
<accession>H8YW68</accession>
<dbReference type="Gene3D" id="3.30.70.1320">
    <property type="entry name" value="Multidrug efflux transporter AcrB pore domain like"/>
    <property type="match status" value="1"/>
</dbReference>
<dbReference type="SUPFAM" id="SSF82714">
    <property type="entry name" value="Multidrug efflux transporter AcrB TolC docking domain, DN and DC subdomains"/>
    <property type="match status" value="2"/>
</dbReference>
<feature type="transmembrane region" description="Helical" evidence="1">
    <location>
        <begin position="881"/>
        <end position="901"/>
    </location>
</feature>
<gene>
    <name evidence="2" type="ORF">Thi970DRAFT_00374</name>
</gene>
<feature type="transmembrane region" description="Helical" evidence="1">
    <location>
        <begin position="464"/>
        <end position="491"/>
    </location>
</feature>
<dbReference type="GO" id="GO:0005886">
    <property type="term" value="C:plasma membrane"/>
    <property type="evidence" value="ECO:0007669"/>
    <property type="project" value="TreeGrafter"/>
</dbReference>
<dbReference type="PANTHER" id="PTHR32063">
    <property type="match status" value="1"/>
</dbReference>
<organism evidence="2 3">
    <name type="scientific">Thiorhodovibrio frisius</name>
    <dbReference type="NCBI Taxonomy" id="631362"/>
    <lineage>
        <taxon>Bacteria</taxon>
        <taxon>Pseudomonadati</taxon>
        <taxon>Pseudomonadota</taxon>
        <taxon>Gammaproteobacteria</taxon>
        <taxon>Chromatiales</taxon>
        <taxon>Chromatiaceae</taxon>
        <taxon>Thiorhodovibrio</taxon>
    </lineage>
</organism>
<dbReference type="EMBL" id="JH603164">
    <property type="protein sequence ID" value="EIC23859.1"/>
    <property type="molecule type" value="Genomic_DNA"/>
</dbReference>
<reference evidence="2 3" key="2">
    <citation type="submission" date="2011-11" db="EMBL/GenBank/DDBJ databases">
        <authorList>
            <consortium name="US DOE Joint Genome Institute"/>
            <person name="Lucas S."/>
            <person name="Han J."/>
            <person name="Lapidus A."/>
            <person name="Cheng J.-F."/>
            <person name="Goodwin L."/>
            <person name="Pitluck S."/>
            <person name="Peters L."/>
            <person name="Ovchinnikova G."/>
            <person name="Zhang X."/>
            <person name="Detter J.C."/>
            <person name="Han C."/>
            <person name="Tapia R."/>
            <person name="Land M."/>
            <person name="Hauser L."/>
            <person name="Kyrpides N."/>
            <person name="Ivanova N."/>
            <person name="Pagani I."/>
            <person name="Vogl K."/>
            <person name="Liu Z."/>
            <person name="Overmann J."/>
            <person name="Frigaard N.-U."/>
            <person name="Bryant D."/>
            <person name="Woyke T."/>
        </authorList>
    </citation>
    <scope>NUCLEOTIDE SEQUENCE [LARGE SCALE GENOMIC DNA]</scope>
    <source>
        <strain evidence="2 3">970</strain>
    </source>
</reference>
<feature type="transmembrane region" description="Helical" evidence="1">
    <location>
        <begin position="855"/>
        <end position="874"/>
    </location>
</feature>
<dbReference type="Gene3D" id="1.20.1640.10">
    <property type="entry name" value="Multidrug efflux transporter AcrB transmembrane domain"/>
    <property type="match status" value="2"/>
</dbReference>
<keyword evidence="3" id="KW-1185">Reference proteome</keyword>
<feature type="transmembrane region" description="Helical" evidence="1">
    <location>
        <begin position="12"/>
        <end position="29"/>
    </location>
</feature>
<dbReference type="Gene3D" id="3.30.70.1440">
    <property type="entry name" value="Multidrug efflux transporter AcrB pore domain"/>
    <property type="match status" value="1"/>
</dbReference>
<feature type="transmembrane region" description="Helical" evidence="1">
    <location>
        <begin position="521"/>
        <end position="543"/>
    </location>
</feature>
<dbReference type="GO" id="GO:0042910">
    <property type="term" value="F:xenobiotic transmembrane transporter activity"/>
    <property type="evidence" value="ECO:0007669"/>
    <property type="project" value="TreeGrafter"/>
</dbReference>
<feature type="transmembrane region" description="Helical" evidence="1">
    <location>
        <begin position="333"/>
        <end position="354"/>
    </location>
</feature>
<dbReference type="Gene3D" id="3.30.2090.10">
    <property type="entry name" value="Multidrug efflux transporter AcrB TolC docking domain, DN and DC subdomains"/>
    <property type="match status" value="2"/>
</dbReference>
<dbReference type="OrthoDB" id="9757940at2"/>
<evidence type="ECO:0000313" key="3">
    <source>
        <dbReference type="Proteomes" id="UP000002964"/>
    </source>
</evidence>